<accession>A0A2P5C102</accession>
<comment type="caution">
    <text evidence="1">The sequence shown here is derived from an EMBL/GenBank/DDBJ whole genome shotgun (WGS) entry which is preliminary data.</text>
</comment>
<evidence type="ECO:0000313" key="1">
    <source>
        <dbReference type="EMBL" id="PON54728.1"/>
    </source>
</evidence>
<feature type="non-terminal residue" evidence="1">
    <location>
        <position position="100"/>
    </location>
</feature>
<keyword evidence="2" id="KW-1185">Reference proteome</keyword>
<sequence length="100" mass="11118">MIYYDNIGATYLSVNPVFHSKMKHIAIDYHFVRDHVTSGSFGVSYISTKDQLADVLTKPLARQSFLSLRSKIGISNGSTILRGHIENDESSTSTILPKSK</sequence>
<dbReference type="CDD" id="cd09272">
    <property type="entry name" value="RNase_HI_RT_Ty1"/>
    <property type="match status" value="1"/>
</dbReference>
<protein>
    <submittedName>
        <fullName evidence="1">Uncharacterized protein</fullName>
    </submittedName>
</protein>
<dbReference type="STRING" id="63057.A0A2P5C102"/>
<dbReference type="Proteomes" id="UP000237000">
    <property type="component" value="Unassembled WGS sequence"/>
</dbReference>
<organism evidence="1 2">
    <name type="scientific">Trema orientale</name>
    <name type="common">Charcoal tree</name>
    <name type="synonym">Celtis orientalis</name>
    <dbReference type="NCBI Taxonomy" id="63057"/>
    <lineage>
        <taxon>Eukaryota</taxon>
        <taxon>Viridiplantae</taxon>
        <taxon>Streptophyta</taxon>
        <taxon>Embryophyta</taxon>
        <taxon>Tracheophyta</taxon>
        <taxon>Spermatophyta</taxon>
        <taxon>Magnoliopsida</taxon>
        <taxon>eudicotyledons</taxon>
        <taxon>Gunneridae</taxon>
        <taxon>Pentapetalae</taxon>
        <taxon>rosids</taxon>
        <taxon>fabids</taxon>
        <taxon>Rosales</taxon>
        <taxon>Cannabaceae</taxon>
        <taxon>Trema</taxon>
    </lineage>
</organism>
<name>A0A2P5C102_TREOI</name>
<dbReference type="AlphaFoldDB" id="A0A2P5C102"/>
<proteinExistence type="predicted"/>
<dbReference type="InParanoid" id="A0A2P5C102"/>
<evidence type="ECO:0000313" key="2">
    <source>
        <dbReference type="Proteomes" id="UP000237000"/>
    </source>
</evidence>
<dbReference type="EMBL" id="JXTC01000428">
    <property type="protein sequence ID" value="PON54728.1"/>
    <property type="molecule type" value="Genomic_DNA"/>
</dbReference>
<dbReference type="OrthoDB" id="1165052at2759"/>
<reference evidence="2" key="1">
    <citation type="submission" date="2016-06" db="EMBL/GenBank/DDBJ databases">
        <title>Parallel loss of symbiosis genes in relatives of nitrogen-fixing non-legume Parasponia.</title>
        <authorList>
            <person name="Van Velzen R."/>
            <person name="Holmer R."/>
            <person name="Bu F."/>
            <person name="Rutten L."/>
            <person name="Van Zeijl A."/>
            <person name="Liu W."/>
            <person name="Santuari L."/>
            <person name="Cao Q."/>
            <person name="Sharma T."/>
            <person name="Shen D."/>
            <person name="Roswanjaya Y."/>
            <person name="Wardhani T."/>
            <person name="Kalhor M.S."/>
            <person name="Jansen J."/>
            <person name="Van den Hoogen J."/>
            <person name="Gungor B."/>
            <person name="Hartog M."/>
            <person name="Hontelez J."/>
            <person name="Verver J."/>
            <person name="Yang W.-C."/>
            <person name="Schijlen E."/>
            <person name="Repin R."/>
            <person name="Schilthuizen M."/>
            <person name="Schranz E."/>
            <person name="Heidstra R."/>
            <person name="Miyata K."/>
            <person name="Fedorova E."/>
            <person name="Kohlen W."/>
            <person name="Bisseling T."/>
            <person name="Smit S."/>
            <person name="Geurts R."/>
        </authorList>
    </citation>
    <scope>NUCLEOTIDE SEQUENCE [LARGE SCALE GENOMIC DNA]</scope>
    <source>
        <strain evidence="2">cv. RG33-2</strain>
    </source>
</reference>
<gene>
    <name evidence="1" type="ORF">TorRG33x02_301590</name>
</gene>